<feature type="compositionally biased region" description="Pro residues" evidence="1">
    <location>
        <begin position="163"/>
        <end position="180"/>
    </location>
</feature>
<evidence type="ECO:0000256" key="2">
    <source>
        <dbReference type="SAM" id="Phobius"/>
    </source>
</evidence>
<dbReference type="Proteomes" id="UP000253664">
    <property type="component" value="Unassembled WGS sequence"/>
</dbReference>
<feature type="non-terminal residue" evidence="3">
    <location>
        <position position="607"/>
    </location>
</feature>
<evidence type="ECO:0000256" key="1">
    <source>
        <dbReference type="SAM" id="MobiDB-lite"/>
    </source>
</evidence>
<comment type="caution">
    <text evidence="3">The sequence shown here is derived from an EMBL/GenBank/DDBJ whole genome shotgun (WGS) entry which is preliminary data.</text>
</comment>
<name>A0A367L3U6_9HYPO</name>
<dbReference type="OrthoDB" id="10050400at2759"/>
<dbReference type="GO" id="GO:0031942">
    <property type="term" value="C:i-AAA complex"/>
    <property type="evidence" value="ECO:0007669"/>
    <property type="project" value="TreeGrafter"/>
</dbReference>
<dbReference type="AlphaFoldDB" id="A0A367L3U6"/>
<dbReference type="PANTHER" id="PTHR28142">
    <property type="entry name" value="MITOCHONDRIAL INNER MEMBRANE I-AAA PROTEASE SUPERCOMPLEX SUBUNIT MGR3-RELATED"/>
    <property type="match status" value="1"/>
</dbReference>
<evidence type="ECO:0000313" key="3">
    <source>
        <dbReference type="EMBL" id="RCI08882.1"/>
    </source>
</evidence>
<dbReference type="CDD" id="cd24145">
    <property type="entry name" value="Mgr3-like"/>
    <property type="match status" value="1"/>
</dbReference>
<keyword evidence="4" id="KW-1185">Reference proteome</keyword>
<feature type="region of interest" description="Disordered" evidence="1">
    <location>
        <begin position="157"/>
        <end position="180"/>
    </location>
</feature>
<feature type="transmembrane region" description="Helical" evidence="2">
    <location>
        <begin position="220"/>
        <end position="240"/>
    </location>
</feature>
<dbReference type="InterPro" id="IPR040201">
    <property type="entry name" value="Mrg3-like"/>
</dbReference>
<sequence length="607" mass="67359">CSVGIGSSLGGSNWTGTLGSNLGAIAEAASRWNGLSWKYIDDDGFKAERAPPAFPPDYFQPAADSFYLGNLILSRRSTTFFFPTFRLFAHTHTHSPAFRTPLPPQTSTSGLASSSTMLPPSSAGRRLMASLRPLHLRRPFPPSSPSYALAAGSTLAKRNSSSIPPPRPPSIPPPPPPVPPLPKMTRMQFLRKLLKVSLQNLALSMTPRGIRAAFRDSPIGMTYTTIVFVFTMVVCAFAIYEYRRVFYKPAFSIYPREVGDLLRRALYYTIIYPNPELALRFYNKAMEKCSELGFDATSDQMLYIRVQVASWLEHNINNYQKAAEVLKLIKADCVKFVFYINRSIREGKVDDKGMYRPDAAAGGEASSPVALLGSETLWRKRQRLLSLAVGISAKLGELYADEHVLEFDNSQASLIWAVETSLAELQRRHKEGSRPGEEEWLEPQKLGAMMESLGRSYERKGQYQLCIPLFIYALRLCTDPCQRAMMMNNLAVAFAQQSQTPTSEEEEATTVDGAAMPTTREGNLTAAHNWATNAQTHGGEVRGEDRTVTCDRACAAALCTFGDLAVMMGKPELARARFCECREMSLKFEFDEGVKQAEEGLARLKST</sequence>
<dbReference type="GO" id="GO:0006515">
    <property type="term" value="P:protein quality control for misfolded or incompletely synthesized proteins"/>
    <property type="evidence" value="ECO:0007669"/>
    <property type="project" value="TreeGrafter"/>
</dbReference>
<protein>
    <submittedName>
        <fullName evidence="3">Uncharacterized protein</fullName>
    </submittedName>
</protein>
<keyword evidence="2" id="KW-1133">Transmembrane helix</keyword>
<reference evidence="3 4" key="1">
    <citation type="journal article" date="2015" name="BMC Genomics">
        <title>Insights from the genome of Ophiocordyceps polyrhachis-furcata to pathogenicity and host specificity in insect fungi.</title>
        <authorList>
            <person name="Wichadakul D."/>
            <person name="Kobmoo N."/>
            <person name="Ingsriswang S."/>
            <person name="Tangphatsornruang S."/>
            <person name="Chantasingh D."/>
            <person name="Luangsa-ard J.J."/>
            <person name="Eurwilaichitr L."/>
        </authorList>
    </citation>
    <scope>NUCLEOTIDE SEQUENCE [LARGE SCALE GENOMIC DNA]</scope>
    <source>
        <strain evidence="3 4">BCC 54312</strain>
    </source>
</reference>
<dbReference type="EMBL" id="LKCN02000017">
    <property type="protein sequence ID" value="RCI08882.1"/>
    <property type="molecule type" value="Genomic_DNA"/>
</dbReference>
<dbReference type="GO" id="GO:0051787">
    <property type="term" value="F:misfolded protein binding"/>
    <property type="evidence" value="ECO:0007669"/>
    <property type="project" value="TreeGrafter"/>
</dbReference>
<feature type="compositionally biased region" description="Polar residues" evidence="1">
    <location>
        <begin position="105"/>
        <end position="119"/>
    </location>
</feature>
<keyword evidence="2" id="KW-0812">Transmembrane</keyword>
<feature type="non-terminal residue" evidence="3">
    <location>
        <position position="1"/>
    </location>
</feature>
<gene>
    <name evidence="3" type="ORF">L249_5080</name>
</gene>
<keyword evidence="2" id="KW-0472">Membrane</keyword>
<feature type="region of interest" description="Disordered" evidence="1">
    <location>
        <begin position="96"/>
        <end position="122"/>
    </location>
</feature>
<dbReference type="STRING" id="1330021.A0A367L3U6"/>
<organism evidence="3 4">
    <name type="scientific">Ophiocordyceps polyrhachis-furcata BCC 54312</name>
    <dbReference type="NCBI Taxonomy" id="1330021"/>
    <lineage>
        <taxon>Eukaryota</taxon>
        <taxon>Fungi</taxon>
        <taxon>Dikarya</taxon>
        <taxon>Ascomycota</taxon>
        <taxon>Pezizomycotina</taxon>
        <taxon>Sordariomycetes</taxon>
        <taxon>Hypocreomycetidae</taxon>
        <taxon>Hypocreales</taxon>
        <taxon>Ophiocordycipitaceae</taxon>
        <taxon>Ophiocordyceps</taxon>
    </lineage>
</organism>
<proteinExistence type="predicted"/>
<dbReference type="PANTHER" id="PTHR28142:SF1">
    <property type="entry name" value="MITOCHONDRIAL INNER MEMBRANE I-AAA PROTEASE SUPERCOMPLEX SUBUNIT MGR3-RELATED"/>
    <property type="match status" value="1"/>
</dbReference>
<evidence type="ECO:0000313" key="4">
    <source>
        <dbReference type="Proteomes" id="UP000253664"/>
    </source>
</evidence>
<accession>A0A367L3U6</accession>